<keyword evidence="3" id="KW-1185">Reference proteome</keyword>
<dbReference type="Proteomes" id="UP000054485">
    <property type="component" value="Unassembled WGS sequence"/>
</dbReference>
<name>A0A0D0APY7_9AGAM</name>
<reference evidence="2 3" key="1">
    <citation type="submission" date="2014-04" db="EMBL/GenBank/DDBJ databases">
        <authorList>
            <consortium name="DOE Joint Genome Institute"/>
            <person name="Kuo A."/>
            <person name="Ruytinx J."/>
            <person name="Rineau F."/>
            <person name="Colpaert J."/>
            <person name="Kohler A."/>
            <person name="Nagy L.G."/>
            <person name="Floudas D."/>
            <person name="Copeland A."/>
            <person name="Barry K.W."/>
            <person name="Cichocki N."/>
            <person name="Veneault-Fourrey C."/>
            <person name="LaButti K."/>
            <person name="Lindquist E.A."/>
            <person name="Lipzen A."/>
            <person name="Lundell T."/>
            <person name="Morin E."/>
            <person name="Murat C."/>
            <person name="Sun H."/>
            <person name="Tunlid A."/>
            <person name="Henrissat B."/>
            <person name="Grigoriev I.V."/>
            <person name="Hibbett D.S."/>
            <person name="Martin F."/>
            <person name="Nordberg H.P."/>
            <person name="Cantor M.N."/>
            <person name="Hua S.X."/>
        </authorList>
    </citation>
    <scope>NUCLEOTIDE SEQUENCE [LARGE SCALE GENOMIC DNA]</scope>
    <source>
        <strain evidence="2 3">UH-Slu-Lm8-n1</strain>
    </source>
</reference>
<proteinExistence type="predicted"/>
<evidence type="ECO:0008006" key="4">
    <source>
        <dbReference type="Google" id="ProtNLM"/>
    </source>
</evidence>
<dbReference type="AlphaFoldDB" id="A0A0D0APY7"/>
<feature type="chain" id="PRO_5002207631" description="Secreted protein" evidence="1">
    <location>
        <begin position="20"/>
        <end position="88"/>
    </location>
</feature>
<gene>
    <name evidence="2" type="ORF">CY34DRAFT_807553</name>
</gene>
<accession>A0A0D0APY7</accession>
<dbReference type="EMBL" id="KN835316">
    <property type="protein sequence ID" value="KIK40069.1"/>
    <property type="molecule type" value="Genomic_DNA"/>
</dbReference>
<evidence type="ECO:0000313" key="2">
    <source>
        <dbReference type="EMBL" id="KIK40069.1"/>
    </source>
</evidence>
<sequence length="88" mass="9636">MIPCSIAVLSCELALVANAVPPGEKSNASIQLEWASMTWLRNSPVAPCQAMRSPLLGEFKAGFRSGFGRGFGRGFRFSKMKSALWIWD</sequence>
<protein>
    <recommendedName>
        <fullName evidence="4">Secreted protein</fullName>
    </recommendedName>
</protein>
<dbReference type="InParanoid" id="A0A0D0APY7"/>
<evidence type="ECO:0000256" key="1">
    <source>
        <dbReference type="SAM" id="SignalP"/>
    </source>
</evidence>
<reference evidence="3" key="2">
    <citation type="submission" date="2015-01" db="EMBL/GenBank/DDBJ databases">
        <title>Evolutionary Origins and Diversification of the Mycorrhizal Mutualists.</title>
        <authorList>
            <consortium name="DOE Joint Genome Institute"/>
            <consortium name="Mycorrhizal Genomics Consortium"/>
            <person name="Kohler A."/>
            <person name="Kuo A."/>
            <person name="Nagy L.G."/>
            <person name="Floudas D."/>
            <person name="Copeland A."/>
            <person name="Barry K.W."/>
            <person name="Cichocki N."/>
            <person name="Veneault-Fourrey C."/>
            <person name="LaButti K."/>
            <person name="Lindquist E.A."/>
            <person name="Lipzen A."/>
            <person name="Lundell T."/>
            <person name="Morin E."/>
            <person name="Murat C."/>
            <person name="Riley R."/>
            <person name="Ohm R."/>
            <person name="Sun H."/>
            <person name="Tunlid A."/>
            <person name="Henrissat B."/>
            <person name="Grigoriev I.V."/>
            <person name="Hibbett D.S."/>
            <person name="Martin F."/>
        </authorList>
    </citation>
    <scope>NUCLEOTIDE SEQUENCE [LARGE SCALE GENOMIC DNA]</scope>
    <source>
        <strain evidence="3">UH-Slu-Lm8-n1</strain>
    </source>
</reference>
<dbReference type="HOGENOM" id="CLU_2470565_0_0_1"/>
<organism evidence="2 3">
    <name type="scientific">Suillus luteus UH-Slu-Lm8-n1</name>
    <dbReference type="NCBI Taxonomy" id="930992"/>
    <lineage>
        <taxon>Eukaryota</taxon>
        <taxon>Fungi</taxon>
        <taxon>Dikarya</taxon>
        <taxon>Basidiomycota</taxon>
        <taxon>Agaricomycotina</taxon>
        <taxon>Agaricomycetes</taxon>
        <taxon>Agaricomycetidae</taxon>
        <taxon>Boletales</taxon>
        <taxon>Suillineae</taxon>
        <taxon>Suillaceae</taxon>
        <taxon>Suillus</taxon>
    </lineage>
</organism>
<feature type="signal peptide" evidence="1">
    <location>
        <begin position="1"/>
        <end position="19"/>
    </location>
</feature>
<evidence type="ECO:0000313" key="3">
    <source>
        <dbReference type="Proteomes" id="UP000054485"/>
    </source>
</evidence>
<keyword evidence="1" id="KW-0732">Signal</keyword>